<keyword evidence="4" id="KW-0378">Hydrolase</keyword>
<evidence type="ECO:0000259" key="2">
    <source>
        <dbReference type="Pfam" id="PF00005"/>
    </source>
</evidence>
<dbReference type="EMBL" id="ML000291">
    <property type="protein sequence ID" value="RKO84278.1"/>
    <property type="molecule type" value="Genomic_DNA"/>
</dbReference>
<dbReference type="GO" id="GO:0005524">
    <property type="term" value="F:ATP binding"/>
    <property type="evidence" value="ECO:0007669"/>
    <property type="project" value="InterPro"/>
</dbReference>
<dbReference type="SUPFAM" id="SSF52540">
    <property type="entry name" value="P-loop containing nucleoside triphosphate hydrolases"/>
    <property type="match status" value="1"/>
</dbReference>
<protein>
    <submittedName>
        <fullName evidence="4">P-loop containing nucleoside triphosphate hydrolase protein</fullName>
    </submittedName>
</protein>
<sequence length="247" mass="27184">DRFDLQDFLEGGVRKEAEAGLKRQHIGVTFRDLTVIGEGADASSIATLATGYVKEGEMLLVLGRPGSGCSTFLRVLANERESYKSVEGTVSYGGIAPDDFKKYSGEVIYTAEEDVHFPTLTVEQTLSFALRTKTPGARTTEDAHKKDFRKRVGYMLANMLGLVKQVNTLVGNEFIRGLSGGERKRMTIAEAMTARSAIYCWDCTTRGLDSASALDYAKSLRILSDTLSKTSIATFYQASEDIFHQFD</sequence>
<organism evidence="4 5">
    <name type="scientific">Blyttiomyces helicus</name>
    <dbReference type="NCBI Taxonomy" id="388810"/>
    <lineage>
        <taxon>Eukaryota</taxon>
        <taxon>Fungi</taxon>
        <taxon>Fungi incertae sedis</taxon>
        <taxon>Chytridiomycota</taxon>
        <taxon>Chytridiomycota incertae sedis</taxon>
        <taxon>Chytridiomycetes</taxon>
        <taxon>Chytridiomycetes incertae sedis</taxon>
        <taxon>Blyttiomyces</taxon>
    </lineage>
</organism>
<dbReference type="Gene3D" id="3.40.50.300">
    <property type="entry name" value="P-loop containing nucleotide triphosphate hydrolases"/>
    <property type="match status" value="1"/>
</dbReference>
<dbReference type="InterPro" id="IPR017871">
    <property type="entry name" value="ABC_transporter-like_CS"/>
</dbReference>
<dbReference type="InterPro" id="IPR003439">
    <property type="entry name" value="ABC_transporter-like_ATP-bd"/>
</dbReference>
<evidence type="ECO:0000313" key="5">
    <source>
        <dbReference type="Proteomes" id="UP000269721"/>
    </source>
</evidence>
<dbReference type="Pfam" id="PF14510">
    <property type="entry name" value="ABC_trans_N"/>
    <property type="match status" value="1"/>
</dbReference>
<feature type="domain" description="Pleiotropic ABC efflux transporter N-terminal" evidence="3">
    <location>
        <begin position="1"/>
        <end position="49"/>
    </location>
</feature>
<reference evidence="5" key="1">
    <citation type="journal article" date="2018" name="Nat. Microbiol.">
        <title>Leveraging single-cell genomics to expand the fungal tree of life.</title>
        <authorList>
            <person name="Ahrendt S.R."/>
            <person name="Quandt C.A."/>
            <person name="Ciobanu D."/>
            <person name="Clum A."/>
            <person name="Salamov A."/>
            <person name="Andreopoulos B."/>
            <person name="Cheng J.F."/>
            <person name="Woyke T."/>
            <person name="Pelin A."/>
            <person name="Henrissat B."/>
            <person name="Reynolds N.K."/>
            <person name="Benny G.L."/>
            <person name="Smith M.E."/>
            <person name="James T.Y."/>
            <person name="Grigoriev I.V."/>
        </authorList>
    </citation>
    <scope>NUCLEOTIDE SEQUENCE [LARGE SCALE GENOMIC DNA]</scope>
</reference>
<accession>A0A4P9W0R5</accession>
<keyword evidence="5" id="KW-1185">Reference proteome</keyword>
<keyword evidence="1" id="KW-0813">Transport</keyword>
<dbReference type="Proteomes" id="UP000269721">
    <property type="component" value="Unassembled WGS sequence"/>
</dbReference>
<dbReference type="InterPro" id="IPR027417">
    <property type="entry name" value="P-loop_NTPase"/>
</dbReference>
<proteinExistence type="predicted"/>
<dbReference type="Pfam" id="PF00005">
    <property type="entry name" value="ABC_tran"/>
    <property type="match status" value="1"/>
</dbReference>
<gene>
    <name evidence="4" type="ORF">BDK51DRAFT_11673</name>
</gene>
<dbReference type="PROSITE" id="PS00211">
    <property type="entry name" value="ABC_TRANSPORTER_1"/>
    <property type="match status" value="1"/>
</dbReference>
<name>A0A4P9W0R5_9FUNG</name>
<evidence type="ECO:0000313" key="4">
    <source>
        <dbReference type="EMBL" id="RKO84278.1"/>
    </source>
</evidence>
<evidence type="ECO:0000256" key="1">
    <source>
        <dbReference type="ARBA" id="ARBA00022448"/>
    </source>
</evidence>
<feature type="non-terminal residue" evidence="4">
    <location>
        <position position="1"/>
    </location>
</feature>
<dbReference type="PANTHER" id="PTHR19241">
    <property type="entry name" value="ATP-BINDING CASSETTE TRANSPORTER"/>
    <property type="match status" value="1"/>
</dbReference>
<feature type="non-terminal residue" evidence="4">
    <location>
        <position position="247"/>
    </location>
</feature>
<dbReference type="CDD" id="cd03233">
    <property type="entry name" value="ABCG_PDR_domain1"/>
    <property type="match status" value="1"/>
</dbReference>
<dbReference type="OrthoDB" id="245989at2759"/>
<dbReference type="GO" id="GO:0016887">
    <property type="term" value="F:ATP hydrolysis activity"/>
    <property type="evidence" value="ECO:0007669"/>
    <property type="project" value="InterPro"/>
</dbReference>
<feature type="domain" description="ABC transporter" evidence="2">
    <location>
        <begin position="52"/>
        <end position="202"/>
    </location>
</feature>
<evidence type="ECO:0000259" key="3">
    <source>
        <dbReference type="Pfam" id="PF14510"/>
    </source>
</evidence>
<dbReference type="InterPro" id="IPR034001">
    <property type="entry name" value="ABCG_PDR_1"/>
</dbReference>
<dbReference type="AlphaFoldDB" id="A0A4P9W0R5"/>
<dbReference type="InterPro" id="IPR029481">
    <property type="entry name" value="ABC_trans_N"/>
</dbReference>